<evidence type="ECO:0000313" key="2">
    <source>
        <dbReference type="EMBL" id="KAF9623192.1"/>
    </source>
</evidence>
<proteinExistence type="predicted"/>
<protein>
    <recommendedName>
        <fullName evidence="1">RNase H type-1 domain-containing protein</fullName>
    </recommendedName>
</protein>
<name>A0A835IVT5_9MAGN</name>
<organism evidence="2 3">
    <name type="scientific">Coptis chinensis</name>
    <dbReference type="NCBI Taxonomy" id="261450"/>
    <lineage>
        <taxon>Eukaryota</taxon>
        <taxon>Viridiplantae</taxon>
        <taxon>Streptophyta</taxon>
        <taxon>Embryophyta</taxon>
        <taxon>Tracheophyta</taxon>
        <taxon>Spermatophyta</taxon>
        <taxon>Magnoliopsida</taxon>
        <taxon>Ranunculales</taxon>
        <taxon>Ranunculaceae</taxon>
        <taxon>Coptidoideae</taxon>
        <taxon>Coptis</taxon>
    </lineage>
</organism>
<feature type="domain" description="RNase H type-1" evidence="1">
    <location>
        <begin position="19"/>
        <end position="111"/>
    </location>
</feature>
<sequence length="169" mass="18993">MGKAPLGHYWTLDSYGSVAHDRSGTGGIIRNAFGECLLVYAAICPKMSVYYVELWEIRKGLGLALSNEIRYINVDTDSISTVEYIYVPPASCPLLIRKCVEDIQSLLKALKHTQPLKSRLKTKLNQGTINGRGAEEISDRVADFNRYRSIPFAMEAKKARVEHSRYIPL</sequence>
<accession>A0A835IVT5</accession>
<dbReference type="GO" id="GO:0003676">
    <property type="term" value="F:nucleic acid binding"/>
    <property type="evidence" value="ECO:0007669"/>
    <property type="project" value="InterPro"/>
</dbReference>
<dbReference type="PANTHER" id="PTHR47723:SF4">
    <property type="entry name" value="PENTATRICOPEPTIDE REPEAT-CONTAINING-LIKE PROTEIN"/>
    <property type="match status" value="1"/>
</dbReference>
<dbReference type="InterPro" id="IPR053151">
    <property type="entry name" value="RNase_H-like"/>
</dbReference>
<dbReference type="AlphaFoldDB" id="A0A835IVT5"/>
<evidence type="ECO:0000313" key="3">
    <source>
        <dbReference type="Proteomes" id="UP000631114"/>
    </source>
</evidence>
<dbReference type="OrthoDB" id="1000834at2759"/>
<dbReference type="InterPro" id="IPR002156">
    <property type="entry name" value="RNaseH_domain"/>
</dbReference>
<dbReference type="EMBL" id="JADFTS010000002">
    <property type="protein sequence ID" value="KAF9623192.1"/>
    <property type="molecule type" value="Genomic_DNA"/>
</dbReference>
<keyword evidence="3" id="KW-1185">Reference proteome</keyword>
<dbReference type="PANTHER" id="PTHR47723">
    <property type="entry name" value="OS05G0353850 PROTEIN"/>
    <property type="match status" value="1"/>
</dbReference>
<evidence type="ECO:0000259" key="1">
    <source>
        <dbReference type="Pfam" id="PF13456"/>
    </source>
</evidence>
<reference evidence="2 3" key="1">
    <citation type="submission" date="2020-10" db="EMBL/GenBank/DDBJ databases">
        <title>The Coptis chinensis genome and diversification of protoberbering-type alkaloids.</title>
        <authorList>
            <person name="Wang B."/>
            <person name="Shu S."/>
            <person name="Song C."/>
            <person name="Liu Y."/>
        </authorList>
    </citation>
    <scope>NUCLEOTIDE SEQUENCE [LARGE SCALE GENOMIC DNA]</scope>
    <source>
        <strain evidence="2">HL-2020</strain>
        <tissue evidence="2">Leaf</tissue>
    </source>
</reference>
<gene>
    <name evidence="2" type="ORF">IFM89_037773</name>
</gene>
<dbReference type="Proteomes" id="UP000631114">
    <property type="component" value="Unassembled WGS sequence"/>
</dbReference>
<comment type="caution">
    <text evidence="2">The sequence shown here is derived from an EMBL/GenBank/DDBJ whole genome shotgun (WGS) entry which is preliminary data.</text>
</comment>
<dbReference type="GO" id="GO:0004523">
    <property type="term" value="F:RNA-DNA hybrid ribonuclease activity"/>
    <property type="evidence" value="ECO:0007669"/>
    <property type="project" value="InterPro"/>
</dbReference>
<dbReference type="Pfam" id="PF13456">
    <property type="entry name" value="RVT_3"/>
    <property type="match status" value="1"/>
</dbReference>